<dbReference type="EMBL" id="JAOZYC010000160">
    <property type="protein sequence ID" value="MEB8342238.1"/>
    <property type="molecule type" value="Genomic_DNA"/>
</dbReference>
<keyword evidence="3" id="KW-1185">Reference proteome</keyword>
<feature type="region of interest" description="Disordered" evidence="1">
    <location>
        <begin position="230"/>
        <end position="272"/>
    </location>
</feature>
<reference evidence="2 3" key="1">
    <citation type="submission" date="2022-10" db="EMBL/GenBank/DDBJ databases">
        <authorList>
            <person name="Xie J."/>
            <person name="Shen N."/>
        </authorList>
    </citation>
    <scope>NUCLEOTIDE SEQUENCE [LARGE SCALE GENOMIC DNA]</scope>
    <source>
        <strain evidence="2 3">YIM65594</strain>
    </source>
</reference>
<protein>
    <submittedName>
        <fullName evidence="2">Uncharacterized protein</fullName>
    </submittedName>
</protein>
<feature type="non-terminal residue" evidence="2">
    <location>
        <position position="272"/>
    </location>
</feature>
<evidence type="ECO:0000313" key="2">
    <source>
        <dbReference type="EMBL" id="MEB8342238.1"/>
    </source>
</evidence>
<accession>A0ABU6FFJ8</accession>
<organism evidence="2 3">
    <name type="scientific">Streptomyces endophyticus</name>
    <dbReference type="NCBI Taxonomy" id="714166"/>
    <lineage>
        <taxon>Bacteria</taxon>
        <taxon>Bacillati</taxon>
        <taxon>Actinomycetota</taxon>
        <taxon>Actinomycetes</taxon>
        <taxon>Kitasatosporales</taxon>
        <taxon>Streptomycetaceae</taxon>
        <taxon>Streptomyces</taxon>
    </lineage>
</organism>
<sequence>MVINAQGNNEAHSTEPGTALLLAAAPAGKVGLIDAVSVLPTLAAVPPGVLTGTAAASVVELADPLDPQAVLTRLRTAAAQPGPLHLYIAGQLHLDHRQRLLHLALARTTPSTLRYTGLPWHWLTGELTLRRPHTTTVVVDLVADAEAWKHVGAGGLGLGHGTSVFGRVLPPPPRRTTLTPTYLRAYADIWRTGARPTPPDLHETAAAHAGPPDALFVALGSGYVAAGAPSGGNARAAGAPAPAAGSGPPAGEPVGPTPTGRPAAAEAAPAAA</sequence>
<name>A0ABU6FFJ8_9ACTN</name>
<evidence type="ECO:0000313" key="3">
    <source>
        <dbReference type="Proteomes" id="UP001354931"/>
    </source>
</evidence>
<gene>
    <name evidence="2" type="ORF">OKJ99_32565</name>
</gene>
<feature type="compositionally biased region" description="Low complexity" evidence="1">
    <location>
        <begin position="230"/>
        <end position="254"/>
    </location>
</feature>
<comment type="caution">
    <text evidence="2">The sequence shown here is derived from an EMBL/GenBank/DDBJ whole genome shotgun (WGS) entry which is preliminary data.</text>
</comment>
<dbReference type="Proteomes" id="UP001354931">
    <property type="component" value="Unassembled WGS sequence"/>
</dbReference>
<evidence type="ECO:0000256" key="1">
    <source>
        <dbReference type="SAM" id="MobiDB-lite"/>
    </source>
</evidence>
<proteinExistence type="predicted"/>
<feature type="compositionally biased region" description="Low complexity" evidence="1">
    <location>
        <begin position="262"/>
        <end position="272"/>
    </location>
</feature>